<sequence>MVVIILAFSQAQAASTKGGVERIYPQDGTVYFRLKDEPCKSTQKNTYWSFSLSDETAKTWFAMLLAAASSGHVVKLGVEQCNPDINQSISYLYIDY</sequence>
<keyword evidence="2" id="KW-1185">Reference proteome</keyword>
<dbReference type="EMBL" id="JABBPG010000007">
    <property type="protein sequence ID" value="NOU52144.1"/>
    <property type="molecule type" value="Genomic_DNA"/>
</dbReference>
<gene>
    <name evidence="1" type="ORF">HG263_16565</name>
</gene>
<organism evidence="1 2">
    <name type="scientific">Pseudoalteromonas caenipelagi</name>
    <dbReference type="NCBI Taxonomy" id="2726988"/>
    <lineage>
        <taxon>Bacteria</taxon>
        <taxon>Pseudomonadati</taxon>
        <taxon>Pseudomonadota</taxon>
        <taxon>Gammaproteobacteria</taxon>
        <taxon>Alteromonadales</taxon>
        <taxon>Pseudoalteromonadaceae</taxon>
        <taxon>Pseudoalteromonas</taxon>
    </lineage>
</organism>
<reference evidence="1 2" key="1">
    <citation type="submission" date="2020-04" db="EMBL/GenBank/DDBJ databases">
        <title>Pseudoalteromonas caenipelagi sp. nov., isolated from a tidal flat.</title>
        <authorList>
            <person name="Park S."/>
            <person name="Yoon J.-H."/>
        </authorList>
    </citation>
    <scope>NUCLEOTIDE SEQUENCE [LARGE SCALE GENOMIC DNA]</scope>
    <source>
        <strain evidence="1 2">JBTF-M23</strain>
    </source>
</reference>
<accession>A0A849VK27</accession>
<comment type="caution">
    <text evidence="1">The sequence shown here is derived from an EMBL/GenBank/DDBJ whole genome shotgun (WGS) entry which is preliminary data.</text>
</comment>
<name>A0A849VK27_9GAMM</name>
<evidence type="ECO:0000313" key="2">
    <source>
        <dbReference type="Proteomes" id="UP000586305"/>
    </source>
</evidence>
<dbReference type="AlphaFoldDB" id="A0A849VK27"/>
<protein>
    <submittedName>
        <fullName evidence="1">Uncharacterized protein</fullName>
    </submittedName>
</protein>
<evidence type="ECO:0000313" key="1">
    <source>
        <dbReference type="EMBL" id="NOU52144.1"/>
    </source>
</evidence>
<proteinExistence type="predicted"/>
<dbReference type="Proteomes" id="UP000586305">
    <property type="component" value="Unassembled WGS sequence"/>
</dbReference>